<evidence type="ECO:0000256" key="2">
    <source>
        <dbReference type="ARBA" id="ARBA00022763"/>
    </source>
</evidence>
<dbReference type="GO" id="GO:0043916">
    <property type="term" value="F:DNA-7-methylguanine glycosylase activity"/>
    <property type="evidence" value="ECO:0007669"/>
    <property type="project" value="TreeGrafter"/>
</dbReference>
<evidence type="ECO:0000313" key="6">
    <source>
        <dbReference type="Proteomes" id="UP000000599"/>
    </source>
</evidence>
<dbReference type="GO" id="GO:0032131">
    <property type="term" value="F:alkylated DNA binding"/>
    <property type="evidence" value="ECO:0007669"/>
    <property type="project" value="TreeGrafter"/>
</dbReference>
<dbReference type="InterPro" id="IPR003265">
    <property type="entry name" value="HhH-GPD_domain"/>
</dbReference>
<reference evidence="5 6" key="1">
    <citation type="journal article" date="2004" name="Nature">
        <title>Genome evolution in yeasts.</title>
        <authorList>
            <consortium name="Genolevures"/>
            <person name="Dujon B."/>
            <person name="Sherman D."/>
            <person name="Fischer G."/>
            <person name="Durrens P."/>
            <person name="Casaregola S."/>
            <person name="Lafontaine I."/>
            <person name="de Montigny J."/>
            <person name="Marck C."/>
            <person name="Neuveglise C."/>
            <person name="Talla E."/>
            <person name="Goffard N."/>
            <person name="Frangeul L."/>
            <person name="Aigle M."/>
            <person name="Anthouard V."/>
            <person name="Babour A."/>
            <person name="Barbe V."/>
            <person name="Barnay S."/>
            <person name="Blanchin S."/>
            <person name="Beckerich J.M."/>
            <person name="Beyne E."/>
            <person name="Bleykasten C."/>
            <person name="Boisrame A."/>
            <person name="Boyer J."/>
            <person name="Cattolico L."/>
            <person name="Confanioleri F."/>
            <person name="de Daruvar A."/>
            <person name="Despons L."/>
            <person name="Fabre E."/>
            <person name="Fairhead C."/>
            <person name="Ferry-Dumazet H."/>
            <person name="Groppi A."/>
            <person name="Hantraye F."/>
            <person name="Hennequin C."/>
            <person name="Jauniaux N."/>
            <person name="Joyet P."/>
            <person name="Kachouri R."/>
            <person name="Kerrest A."/>
            <person name="Koszul R."/>
            <person name="Lemaire M."/>
            <person name="Lesur I."/>
            <person name="Ma L."/>
            <person name="Muller H."/>
            <person name="Nicaud J.M."/>
            <person name="Nikolski M."/>
            <person name="Oztas S."/>
            <person name="Ozier-Kalogeropoulos O."/>
            <person name="Pellenz S."/>
            <person name="Potier S."/>
            <person name="Richard G.F."/>
            <person name="Straub M.L."/>
            <person name="Suleau A."/>
            <person name="Swennene D."/>
            <person name="Tekaia F."/>
            <person name="Wesolowski-Louvel M."/>
            <person name="Westhof E."/>
            <person name="Wirth B."/>
            <person name="Zeniou-Meyer M."/>
            <person name="Zivanovic I."/>
            <person name="Bolotin-Fukuhara M."/>
            <person name="Thierry A."/>
            <person name="Bouchier C."/>
            <person name="Caudron B."/>
            <person name="Scarpelli C."/>
            <person name="Gaillardin C."/>
            <person name="Weissenbach J."/>
            <person name="Wincker P."/>
            <person name="Souciet J.L."/>
        </authorList>
    </citation>
    <scope>NUCLEOTIDE SEQUENCE [LARGE SCALE GENOMIC DNA]</scope>
    <source>
        <strain evidence="6">ATCC 36239 / CBS 767 / BCRC 21394 / JCM 1990 / NBRC 0083 / IGC 2968</strain>
    </source>
</reference>
<dbReference type="HOGENOM" id="CLU_000445_72_4_1"/>
<dbReference type="PANTHER" id="PTHR43003:SF5">
    <property type="entry name" value="DNA-3-METHYLADENINE GLYCOSYLASE"/>
    <property type="match status" value="1"/>
</dbReference>
<dbReference type="GO" id="GO:0005634">
    <property type="term" value="C:nucleus"/>
    <property type="evidence" value="ECO:0007669"/>
    <property type="project" value="TreeGrafter"/>
</dbReference>
<dbReference type="OrthoDB" id="415889at2759"/>
<dbReference type="GO" id="GO:0006307">
    <property type="term" value="P:DNA alkylation repair"/>
    <property type="evidence" value="ECO:0007669"/>
    <property type="project" value="TreeGrafter"/>
</dbReference>
<accession>Q6BT47</accession>
<dbReference type="GO" id="GO:0008725">
    <property type="term" value="F:DNA-3-methyladenine glycosylase activity"/>
    <property type="evidence" value="ECO:0007669"/>
    <property type="project" value="TreeGrafter"/>
</dbReference>
<dbReference type="InterPro" id="IPR000035">
    <property type="entry name" value="Alkylbase_DNA_glycsylse_CS"/>
</dbReference>
<dbReference type="KEGG" id="dha:DEHA2D03564g"/>
<dbReference type="eggNOG" id="KOG1918">
    <property type="taxonomic scope" value="Eukaryota"/>
</dbReference>
<dbReference type="GO" id="GO:0032993">
    <property type="term" value="C:protein-DNA complex"/>
    <property type="evidence" value="ECO:0007669"/>
    <property type="project" value="TreeGrafter"/>
</dbReference>
<dbReference type="InterPro" id="IPR051912">
    <property type="entry name" value="Alkylbase_DNA_Glycosylase/TA"/>
</dbReference>
<dbReference type="Pfam" id="PF00730">
    <property type="entry name" value="HhH-GPD"/>
    <property type="match status" value="1"/>
</dbReference>
<dbReference type="EMBL" id="CR382136">
    <property type="protein sequence ID" value="CAG86759.2"/>
    <property type="molecule type" value="Genomic_DNA"/>
</dbReference>
<dbReference type="FunCoup" id="Q6BT47">
    <property type="interactions" value="70"/>
</dbReference>
<name>Q6BT47_DEBHA</name>
<sequence length="361" mass="40964">MLSICRSYLIYRSAMSTNSPTAFPKLATMAITRAKSTTVKTEVSHGLSSPSKVVKTTKVSKKNGRAPASPKKKPHLEDLLGHIEIPTDYKLPASYLEFHDPEFAKGLNWVVEKDPSLYPVVVHQNFQHFKKKECEKSLSDDEIILKYWYALISSVISQQISGMAAKSIEGKFRALFEDGEPTAAKTLSKSVEELRSAGLSNQKSNYITHISQVFSDPNSNLSKIQFYKENTVDQIIEELTLLKGIGVWSAKMFALFTLNSLDVFAYDDLGIARGAAKYLIRRPKYLQKIKEEVNANEELKRLLKRKSKFESSKGKRDWVPYHDEYIKYLGLEFSPYQSVIMLIFWRLGSTNVDVLENTGVR</sequence>
<dbReference type="SUPFAM" id="SSF48150">
    <property type="entry name" value="DNA-glycosylase"/>
    <property type="match status" value="1"/>
</dbReference>
<dbReference type="RefSeq" id="XP_458623.2">
    <property type="nucleotide sequence ID" value="XM_458623.2"/>
</dbReference>
<evidence type="ECO:0000259" key="4">
    <source>
        <dbReference type="SMART" id="SM00478"/>
    </source>
</evidence>
<dbReference type="InterPro" id="IPR011257">
    <property type="entry name" value="DNA_glycosylase"/>
</dbReference>
<organism evidence="5 6">
    <name type="scientific">Debaryomyces hansenii (strain ATCC 36239 / CBS 767 / BCRC 21394 / JCM 1990 / NBRC 0083 / IGC 2968)</name>
    <name type="common">Yeast</name>
    <name type="synonym">Torulaspora hansenii</name>
    <dbReference type="NCBI Taxonomy" id="284592"/>
    <lineage>
        <taxon>Eukaryota</taxon>
        <taxon>Fungi</taxon>
        <taxon>Dikarya</taxon>
        <taxon>Ascomycota</taxon>
        <taxon>Saccharomycotina</taxon>
        <taxon>Pichiomycetes</taxon>
        <taxon>Debaryomycetaceae</taxon>
        <taxon>Debaryomyces</taxon>
    </lineage>
</organism>
<keyword evidence="2" id="KW-0227">DNA damage</keyword>
<dbReference type="PANTHER" id="PTHR43003">
    <property type="entry name" value="DNA-3-METHYLADENINE GLYCOSYLASE"/>
    <property type="match status" value="1"/>
</dbReference>
<dbReference type="OMA" id="FMFILWR"/>
<dbReference type="GO" id="GO:0006285">
    <property type="term" value="P:base-excision repair, AP site formation"/>
    <property type="evidence" value="ECO:0007669"/>
    <property type="project" value="TreeGrafter"/>
</dbReference>
<evidence type="ECO:0000313" key="5">
    <source>
        <dbReference type="EMBL" id="CAG86759.2"/>
    </source>
</evidence>
<dbReference type="InParanoid" id="Q6BT47"/>
<evidence type="ECO:0000256" key="1">
    <source>
        <dbReference type="ARBA" id="ARBA00010817"/>
    </source>
</evidence>
<keyword evidence="3" id="KW-0234">DNA repair</keyword>
<proteinExistence type="inferred from homology"/>
<dbReference type="Gene3D" id="1.10.1670.40">
    <property type="match status" value="1"/>
</dbReference>
<protein>
    <submittedName>
        <fullName evidence="5">DEHA2D03564p</fullName>
    </submittedName>
</protein>
<keyword evidence="6" id="KW-1185">Reference proteome</keyword>
<feature type="domain" description="HhH-GPD" evidence="4">
    <location>
        <begin position="156"/>
        <end position="331"/>
    </location>
</feature>
<comment type="similarity">
    <text evidence="1">Belongs to the alkylbase DNA glycosidase AlkA family.</text>
</comment>
<dbReference type="Proteomes" id="UP000000599">
    <property type="component" value="Chromosome D"/>
</dbReference>
<dbReference type="Gene3D" id="1.10.340.30">
    <property type="entry name" value="Hypothetical protein, domain 2"/>
    <property type="match status" value="1"/>
</dbReference>
<dbReference type="CDD" id="cd00056">
    <property type="entry name" value="ENDO3c"/>
    <property type="match status" value="1"/>
</dbReference>
<dbReference type="GeneID" id="2901002"/>
<dbReference type="STRING" id="284592.Q6BT47"/>
<dbReference type="SMART" id="SM00478">
    <property type="entry name" value="ENDO3c"/>
    <property type="match status" value="1"/>
</dbReference>
<gene>
    <name evidence="5" type="ordered locus">DEHA2D03564g</name>
</gene>
<dbReference type="PROSITE" id="PS00516">
    <property type="entry name" value="ALKYLBASE_DNA_GLYCOS"/>
    <property type="match status" value="1"/>
</dbReference>
<dbReference type="VEuPathDB" id="FungiDB:DEHA2D03564g"/>
<dbReference type="AlphaFoldDB" id="Q6BT47"/>
<evidence type="ECO:0000256" key="3">
    <source>
        <dbReference type="ARBA" id="ARBA00023204"/>
    </source>
</evidence>